<evidence type="ECO:0000313" key="2">
    <source>
        <dbReference type="Proteomes" id="UP000499080"/>
    </source>
</evidence>
<dbReference type="Proteomes" id="UP000499080">
    <property type="component" value="Unassembled WGS sequence"/>
</dbReference>
<gene>
    <name evidence="1" type="ORF">AVEN_85848_1</name>
</gene>
<keyword evidence="2" id="KW-1185">Reference proteome</keyword>
<reference evidence="1 2" key="1">
    <citation type="journal article" date="2019" name="Sci. Rep.">
        <title>Orb-weaving spider Araneus ventricosus genome elucidates the spidroin gene catalogue.</title>
        <authorList>
            <person name="Kono N."/>
            <person name="Nakamura H."/>
            <person name="Ohtoshi R."/>
            <person name="Moran D.A.P."/>
            <person name="Shinohara A."/>
            <person name="Yoshida Y."/>
            <person name="Fujiwara M."/>
            <person name="Mori M."/>
            <person name="Tomita M."/>
            <person name="Arakawa K."/>
        </authorList>
    </citation>
    <scope>NUCLEOTIDE SEQUENCE [LARGE SCALE GENOMIC DNA]</scope>
</reference>
<comment type="caution">
    <text evidence="1">The sequence shown here is derived from an EMBL/GenBank/DDBJ whole genome shotgun (WGS) entry which is preliminary data.</text>
</comment>
<proteinExistence type="predicted"/>
<evidence type="ECO:0000313" key="1">
    <source>
        <dbReference type="EMBL" id="GBM58250.1"/>
    </source>
</evidence>
<organism evidence="1 2">
    <name type="scientific">Araneus ventricosus</name>
    <name type="common">Orbweaver spider</name>
    <name type="synonym">Epeira ventricosa</name>
    <dbReference type="NCBI Taxonomy" id="182803"/>
    <lineage>
        <taxon>Eukaryota</taxon>
        <taxon>Metazoa</taxon>
        <taxon>Ecdysozoa</taxon>
        <taxon>Arthropoda</taxon>
        <taxon>Chelicerata</taxon>
        <taxon>Arachnida</taxon>
        <taxon>Araneae</taxon>
        <taxon>Araneomorphae</taxon>
        <taxon>Entelegynae</taxon>
        <taxon>Araneoidea</taxon>
        <taxon>Araneidae</taxon>
        <taxon>Araneus</taxon>
    </lineage>
</organism>
<name>A0A4Y2GWT9_ARAVE</name>
<dbReference type="EMBL" id="BGPR01001627">
    <property type="protein sequence ID" value="GBM58250.1"/>
    <property type="molecule type" value="Genomic_DNA"/>
</dbReference>
<protein>
    <submittedName>
        <fullName evidence="1">Uncharacterized protein</fullName>
    </submittedName>
</protein>
<dbReference type="AlphaFoldDB" id="A0A4Y2GWT9"/>
<accession>A0A4Y2GWT9</accession>
<sequence length="90" mass="10122">MARTTLELAPLIQTSAPHQRSFNKFIGGRCPPLAGVWFSFPLSLFALNPVGWIESGPSRFDLSFPRATVESWWVVYAPHRRVGVCPLHMI</sequence>